<dbReference type="EMBL" id="MU069964">
    <property type="protein sequence ID" value="KAF5831234.1"/>
    <property type="molecule type" value="Genomic_DNA"/>
</dbReference>
<accession>A0ABQ7G9F7</accession>
<dbReference type="SUPFAM" id="SSF56784">
    <property type="entry name" value="HAD-like"/>
    <property type="match status" value="2"/>
</dbReference>
<evidence type="ECO:0000256" key="2">
    <source>
        <dbReference type="ARBA" id="ARBA00006330"/>
    </source>
</evidence>
<comment type="similarity">
    <text evidence="2">In the C-terminal section; belongs to the trehalose phosphatase family.</text>
</comment>
<dbReference type="InterPro" id="IPR001830">
    <property type="entry name" value="Glyco_trans_20"/>
</dbReference>
<sequence length="321" mass="34595">MRTQAKAQSTCERKCEKTSNSRVFFLDYDGTLTAGQHTSITLAPLEEVLQVLRALTAEPRNKVVLFSGRPKAELQEWFASVPNLALVAENGCYLRLGEGQTWNTLTPGLQGADQAWVSLVVAADFGWKKMALPILQQYQESTDGSSIEAKESALVWYYKEADPDFGSWQLYGYPALADRRSGLTSSGRLPPAGGLSRLQSMESGESGPAGQQQGAPITAGSAALASTSQGGQQGGAAERRGSLGNGPDFVLCIGDDRSDEDMFTSIETMRASPHMMTSEVYACTVGQKPSRAPFYLNDPGEVLHLLARLVGMNLQNLPSYS</sequence>
<dbReference type="PANTHER" id="PTHR10788">
    <property type="entry name" value="TREHALOSE-6-PHOSPHATE SYNTHASE"/>
    <property type="match status" value="1"/>
</dbReference>
<dbReference type="NCBIfam" id="TIGR01484">
    <property type="entry name" value="HAD-SF-IIB"/>
    <property type="match status" value="1"/>
</dbReference>
<dbReference type="Gene3D" id="3.40.50.1000">
    <property type="entry name" value="HAD superfamily/HAD-like"/>
    <property type="match status" value="2"/>
</dbReference>
<dbReference type="InterPro" id="IPR006379">
    <property type="entry name" value="HAD-SF_hydro_IIB"/>
</dbReference>
<feature type="compositionally biased region" description="Polar residues" evidence="3">
    <location>
        <begin position="197"/>
        <end position="215"/>
    </location>
</feature>
<gene>
    <name evidence="4" type="ORF">DUNSADRAFT_13385</name>
</gene>
<feature type="region of interest" description="Disordered" evidence="3">
    <location>
        <begin position="184"/>
        <end position="243"/>
    </location>
</feature>
<comment type="similarity">
    <text evidence="1">In the N-terminal section; belongs to the glycosyltransferase 20 family.</text>
</comment>
<keyword evidence="5" id="KW-1185">Reference proteome</keyword>
<dbReference type="Proteomes" id="UP000815325">
    <property type="component" value="Unassembled WGS sequence"/>
</dbReference>
<dbReference type="InterPro" id="IPR023214">
    <property type="entry name" value="HAD_sf"/>
</dbReference>
<feature type="compositionally biased region" description="Low complexity" evidence="3">
    <location>
        <begin position="218"/>
        <end position="230"/>
    </location>
</feature>
<protein>
    <submittedName>
        <fullName evidence="4">Trehalose-phosphatase-domain-containing protein</fullName>
    </submittedName>
</protein>
<dbReference type="PANTHER" id="PTHR10788:SF94">
    <property type="entry name" value="ALPHA,ALPHA-TREHALOSE-PHOSPHATE SYNTHASE [UDP-FORMING] 5"/>
    <property type="match status" value="1"/>
</dbReference>
<evidence type="ECO:0000256" key="1">
    <source>
        <dbReference type="ARBA" id="ARBA00005409"/>
    </source>
</evidence>
<evidence type="ECO:0000256" key="3">
    <source>
        <dbReference type="SAM" id="MobiDB-lite"/>
    </source>
</evidence>
<name>A0ABQ7G9F7_DUNSA</name>
<evidence type="ECO:0000313" key="5">
    <source>
        <dbReference type="Proteomes" id="UP000815325"/>
    </source>
</evidence>
<organism evidence="4 5">
    <name type="scientific">Dunaliella salina</name>
    <name type="common">Green alga</name>
    <name type="synonym">Protococcus salinus</name>
    <dbReference type="NCBI Taxonomy" id="3046"/>
    <lineage>
        <taxon>Eukaryota</taxon>
        <taxon>Viridiplantae</taxon>
        <taxon>Chlorophyta</taxon>
        <taxon>core chlorophytes</taxon>
        <taxon>Chlorophyceae</taxon>
        <taxon>CS clade</taxon>
        <taxon>Chlamydomonadales</taxon>
        <taxon>Dunaliellaceae</taxon>
        <taxon>Dunaliella</taxon>
    </lineage>
</organism>
<dbReference type="InterPro" id="IPR036412">
    <property type="entry name" value="HAD-like_sf"/>
</dbReference>
<comment type="caution">
    <text evidence="4">The sequence shown here is derived from an EMBL/GenBank/DDBJ whole genome shotgun (WGS) entry which is preliminary data.</text>
</comment>
<proteinExistence type="inferred from homology"/>
<dbReference type="InterPro" id="IPR003337">
    <property type="entry name" value="Trehalose_PPase"/>
</dbReference>
<reference evidence="4" key="1">
    <citation type="submission" date="2017-08" db="EMBL/GenBank/DDBJ databases">
        <authorList>
            <person name="Polle J.E."/>
            <person name="Barry K."/>
            <person name="Cushman J."/>
            <person name="Schmutz J."/>
            <person name="Tran D."/>
            <person name="Hathwaick L.T."/>
            <person name="Yim W.C."/>
            <person name="Jenkins J."/>
            <person name="Mckie-Krisberg Z.M."/>
            <person name="Prochnik S."/>
            <person name="Lindquist E."/>
            <person name="Dockter R.B."/>
            <person name="Adam C."/>
            <person name="Molina H."/>
            <person name="Bunkerborg J."/>
            <person name="Jin E."/>
            <person name="Buchheim M."/>
            <person name="Magnuson J."/>
        </authorList>
    </citation>
    <scope>NUCLEOTIDE SEQUENCE</scope>
    <source>
        <strain evidence="4">CCAP 19/18</strain>
    </source>
</reference>
<dbReference type="Pfam" id="PF02358">
    <property type="entry name" value="Trehalose_PPase"/>
    <property type="match status" value="2"/>
</dbReference>
<evidence type="ECO:0000313" key="4">
    <source>
        <dbReference type="EMBL" id="KAF5831234.1"/>
    </source>
</evidence>
<dbReference type="Gene3D" id="3.30.70.1020">
    <property type="entry name" value="Trehalose-6-phosphate phosphatase related protein, domain 2"/>
    <property type="match status" value="1"/>
</dbReference>